<dbReference type="Proteomes" id="UP001446871">
    <property type="component" value="Unassembled WGS sequence"/>
</dbReference>
<feature type="signal peptide" evidence="1">
    <location>
        <begin position="1"/>
        <end position="21"/>
    </location>
</feature>
<organism evidence="3 4">
    <name type="scientific">Apiospora saccharicola</name>
    <dbReference type="NCBI Taxonomy" id="335842"/>
    <lineage>
        <taxon>Eukaryota</taxon>
        <taxon>Fungi</taxon>
        <taxon>Dikarya</taxon>
        <taxon>Ascomycota</taxon>
        <taxon>Pezizomycotina</taxon>
        <taxon>Sordariomycetes</taxon>
        <taxon>Xylariomycetidae</taxon>
        <taxon>Amphisphaeriales</taxon>
        <taxon>Apiosporaceae</taxon>
        <taxon>Apiospora</taxon>
    </lineage>
</organism>
<evidence type="ECO:0000313" key="3">
    <source>
        <dbReference type="EMBL" id="KAK8059264.1"/>
    </source>
</evidence>
<sequence>MRFTATTALAFLSATASIAAATPTGHYSPNAGVATVEEREVQTLGHEQAQKRQIVTAIVTAVGSAAGTAAATAITKAAIEAAGNLIKDVTNFDSARESFTKKTAADMWAKNPDPKKFAAAICYNESYDLRDPKGMDGLNSAKMSLGPLHTNYDCFYMTANNALFTRGDGGFVNLAFVSDKRCTFDKSTADLTCTA</sequence>
<evidence type="ECO:0000256" key="1">
    <source>
        <dbReference type="SAM" id="SignalP"/>
    </source>
</evidence>
<keyword evidence="1" id="KW-0732">Signal</keyword>
<dbReference type="PANTHER" id="PTHR40845">
    <property type="match status" value="1"/>
</dbReference>
<name>A0ABR1UK16_9PEZI</name>
<proteinExistence type="predicted"/>
<evidence type="ECO:0000313" key="4">
    <source>
        <dbReference type="Proteomes" id="UP001446871"/>
    </source>
</evidence>
<feature type="chain" id="PRO_5046893759" description="DUF7888 domain-containing protein" evidence="1">
    <location>
        <begin position="22"/>
        <end position="195"/>
    </location>
</feature>
<dbReference type="Pfam" id="PF25411">
    <property type="entry name" value="DUF7888"/>
    <property type="match status" value="1"/>
</dbReference>
<dbReference type="EMBL" id="JAQQWM010000006">
    <property type="protein sequence ID" value="KAK8059264.1"/>
    <property type="molecule type" value="Genomic_DNA"/>
</dbReference>
<comment type="caution">
    <text evidence="3">The sequence shown here is derived from an EMBL/GenBank/DDBJ whole genome shotgun (WGS) entry which is preliminary data.</text>
</comment>
<feature type="domain" description="DUF7888" evidence="2">
    <location>
        <begin position="59"/>
        <end position="194"/>
    </location>
</feature>
<evidence type="ECO:0000259" key="2">
    <source>
        <dbReference type="Pfam" id="PF25411"/>
    </source>
</evidence>
<gene>
    <name evidence="3" type="ORF">PG996_009194</name>
</gene>
<accession>A0ABR1UK16</accession>
<keyword evidence="4" id="KW-1185">Reference proteome</keyword>
<protein>
    <recommendedName>
        <fullName evidence="2">DUF7888 domain-containing protein</fullName>
    </recommendedName>
</protein>
<reference evidence="3 4" key="1">
    <citation type="submission" date="2023-01" db="EMBL/GenBank/DDBJ databases">
        <title>Analysis of 21 Apiospora genomes using comparative genomics revels a genus with tremendous synthesis potential of carbohydrate active enzymes and secondary metabolites.</title>
        <authorList>
            <person name="Sorensen T."/>
        </authorList>
    </citation>
    <scope>NUCLEOTIDE SEQUENCE [LARGE SCALE GENOMIC DNA]</scope>
    <source>
        <strain evidence="3 4">CBS 83171</strain>
    </source>
</reference>
<dbReference type="InterPro" id="IPR057210">
    <property type="entry name" value="DUF7888"/>
</dbReference>
<dbReference type="PANTHER" id="PTHR40845:SF1">
    <property type="match status" value="1"/>
</dbReference>